<feature type="domain" description="PHD-type" evidence="6">
    <location>
        <begin position="153"/>
        <end position="206"/>
    </location>
</feature>
<dbReference type="AlphaFoldDB" id="A0A9Q1QIM6"/>
<reference evidence="8" key="1">
    <citation type="submission" date="2022-04" db="EMBL/GenBank/DDBJ databases">
        <title>Carnegiea gigantea Genome sequencing and assembly v2.</title>
        <authorList>
            <person name="Copetti D."/>
            <person name="Sanderson M.J."/>
            <person name="Burquez A."/>
            <person name="Wojciechowski M.F."/>
        </authorList>
    </citation>
    <scope>NUCLEOTIDE SEQUENCE</scope>
    <source>
        <strain evidence="8">SGP5-SGP5p</strain>
        <tissue evidence="8">Aerial part</tissue>
    </source>
</reference>
<evidence type="ECO:0000256" key="4">
    <source>
        <dbReference type="PROSITE-ProRule" id="PRU00146"/>
    </source>
</evidence>
<sequence>MEAKLHALPPLKRFRLLHREKQQQPESDLPAKKRKQSRETSKFSESVAPITPPTTFCLPAKKRVWAIRPEFSPTKSPRSSSSFDLNVEYTPSPQEDAIETNNTTQGESHMSWEDPNVASLSAQNIKIDSDRHTENFSEKLNPDGIIQEEEDDGILCAVCDSTDGEPSDPIVFCDGCELMVHASCYGNPLVKGIPEGDWFCAQCSVSKSSEKCCLCPVARGAMKPTTDGRWAHITCAVLVPEVFFEDSGGREGINCDKIPKKRWREICYVCKGGKGCVVECSEPKCPLAFHVSCGLKEELCIELKEGKSSGGVVAAFCKGHTELWKKQQQTGKFRIVAREEHKH</sequence>
<dbReference type="EMBL" id="JAKOGI010000157">
    <property type="protein sequence ID" value="KAJ8441645.1"/>
    <property type="molecule type" value="Genomic_DNA"/>
</dbReference>
<comment type="caution">
    <text evidence="8">The sequence shown here is derived from an EMBL/GenBank/DDBJ whole genome shotgun (WGS) entry which is preliminary data.</text>
</comment>
<dbReference type="SMART" id="SM00249">
    <property type="entry name" value="PHD"/>
    <property type="match status" value="2"/>
</dbReference>
<dbReference type="GO" id="GO:0006357">
    <property type="term" value="P:regulation of transcription by RNA polymerase II"/>
    <property type="evidence" value="ECO:0007669"/>
    <property type="project" value="TreeGrafter"/>
</dbReference>
<keyword evidence="2 4" id="KW-0863">Zinc-finger</keyword>
<organism evidence="8 9">
    <name type="scientific">Carnegiea gigantea</name>
    <dbReference type="NCBI Taxonomy" id="171969"/>
    <lineage>
        <taxon>Eukaryota</taxon>
        <taxon>Viridiplantae</taxon>
        <taxon>Streptophyta</taxon>
        <taxon>Embryophyta</taxon>
        <taxon>Tracheophyta</taxon>
        <taxon>Spermatophyta</taxon>
        <taxon>Magnoliopsida</taxon>
        <taxon>eudicotyledons</taxon>
        <taxon>Gunneridae</taxon>
        <taxon>Pentapetalae</taxon>
        <taxon>Caryophyllales</taxon>
        <taxon>Cactineae</taxon>
        <taxon>Cactaceae</taxon>
        <taxon>Cactoideae</taxon>
        <taxon>Echinocereeae</taxon>
        <taxon>Carnegiea</taxon>
    </lineage>
</organism>
<dbReference type="PANTHER" id="PTHR13793">
    <property type="entry name" value="PHD FINGER PROTEINS"/>
    <property type="match status" value="1"/>
</dbReference>
<dbReference type="CDD" id="cd15571">
    <property type="entry name" value="ePHD"/>
    <property type="match status" value="1"/>
</dbReference>
<feature type="domain" description="PHD-type" evidence="7">
    <location>
        <begin position="209"/>
        <end position="321"/>
    </location>
</feature>
<name>A0A9Q1QIM6_9CARY</name>
<dbReference type="PANTHER" id="PTHR13793:SF148">
    <property type="entry name" value="RING_FYVE_PHD ZINC FINGER SUPERFAMILY PROTEIN"/>
    <property type="match status" value="1"/>
</dbReference>
<keyword evidence="9" id="KW-1185">Reference proteome</keyword>
<dbReference type="GO" id="GO:0008270">
    <property type="term" value="F:zinc ion binding"/>
    <property type="evidence" value="ECO:0007669"/>
    <property type="project" value="UniProtKB-KW"/>
</dbReference>
<evidence type="ECO:0000256" key="3">
    <source>
        <dbReference type="ARBA" id="ARBA00022833"/>
    </source>
</evidence>
<dbReference type="PROSITE" id="PS50016">
    <property type="entry name" value="ZF_PHD_2"/>
    <property type="match status" value="1"/>
</dbReference>
<dbReference type="Proteomes" id="UP001153076">
    <property type="component" value="Unassembled WGS sequence"/>
</dbReference>
<dbReference type="InterPro" id="IPR050701">
    <property type="entry name" value="Histone_Mod_Regulator"/>
</dbReference>
<feature type="region of interest" description="Disordered" evidence="5">
    <location>
        <begin position="1"/>
        <end position="54"/>
    </location>
</feature>
<dbReference type="GO" id="GO:0005634">
    <property type="term" value="C:nucleus"/>
    <property type="evidence" value="ECO:0007669"/>
    <property type="project" value="UniProtKB-ARBA"/>
</dbReference>
<keyword evidence="1" id="KW-0479">Metal-binding</keyword>
<accession>A0A9Q1QIM6</accession>
<dbReference type="Pfam" id="PF13832">
    <property type="entry name" value="zf-HC5HC2H_2"/>
    <property type="match status" value="1"/>
</dbReference>
<evidence type="ECO:0000256" key="5">
    <source>
        <dbReference type="SAM" id="MobiDB-lite"/>
    </source>
</evidence>
<dbReference type="Gene3D" id="3.30.40.10">
    <property type="entry name" value="Zinc/RING finger domain, C3HC4 (zinc finger)"/>
    <property type="match status" value="2"/>
</dbReference>
<evidence type="ECO:0008006" key="10">
    <source>
        <dbReference type="Google" id="ProtNLM"/>
    </source>
</evidence>
<dbReference type="InterPro" id="IPR001965">
    <property type="entry name" value="Znf_PHD"/>
</dbReference>
<protein>
    <recommendedName>
        <fullName evidence="10">Protein Jade-1</fullName>
    </recommendedName>
</protein>
<feature type="compositionally biased region" description="Polar residues" evidence="5">
    <location>
        <begin position="89"/>
        <end position="108"/>
    </location>
</feature>
<dbReference type="InterPro" id="IPR019786">
    <property type="entry name" value="Zinc_finger_PHD-type_CS"/>
</dbReference>
<dbReference type="InterPro" id="IPR034732">
    <property type="entry name" value="EPHD"/>
</dbReference>
<dbReference type="OrthoDB" id="20839at2759"/>
<evidence type="ECO:0000313" key="8">
    <source>
        <dbReference type="EMBL" id="KAJ8441645.1"/>
    </source>
</evidence>
<feature type="region of interest" description="Disordered" evidence="5">
    <location>
        <begin position="71"/>
        <end position="110"/>
    </location>
</feature>
<evidence type="ECO:0000259" key="6">
    <source>
        <dbReference type="PROSITE" id="PS50016"/>
    </source>
</evidence>
<dbReference type="PROSITE" id="PS01359">
    <property type="entry name" value="ZF_PHD_1"/>
    <property type="match status" value="1"/>
</dbReference>
<evidence type="ECO:0000256" key="1">
    <source>
        <dbReference type="ARBA" id="ARBA00022723"/>
    </source>
</evidence>
<dbReference type="InterPro" id="IPR019787">
    <property type="entry name" value="Znf_PHD-finger"/>
</dbReference>
<gene>
    <name evidence="8" type="ORF">Cgig2_019779</name>
</gene>
<proteinExistence type="predicted"/>
<dbReference type="SUPFAM" id="SSF57903">
    <property type="entry name" value="FYVE/PHD zinc finger"/>
    <property type="match status" value="1"/>
</dbReference>
<dbReference type="InterPro" id="IPR013083">
    <property type="entry name" value="Znf_RING/FYVE/PHD"/>
</dbReference>
<feature type="compositionally biased region" description="Low complexity" evidence="5">
    <location>
        <begin position="72"/>
        <end position="82"/>
    </location>
</feature>
<dbReference type="InterPro" id="IPR011011">
    <property type="entry name" value="Znf_FYVE_PHD"/>
</dbReference>
<dbReference type="PROSITE" id="PS51805">
    <property type="entry name" value="EPHD"/>
    <property type="match status" value="1"/>
</dbReference>
<keyword evidence="3" id="KW-0862">Zinc</keyword>
<evidence type="ECO:0000313" key="9">
    <source>
        <dbReference type="Proteomes" id="UP001153076"/>
    </source>
</evidence>
<evidence type="ECO:0000256" key="2">
    <source>
        <dbReference type="ARBA" id="ARBA00022771"/>
    </source>
</evidence>
<dbReference type="CDD" id="cd15492">
    <property type="entry name" value="PHD_BRPF_JADE_like"/>
    <property type="match status" value="1"/>
</dbReference>
<dbReference type="Pfam" id="PF13831">
    <property type="entry name" value="PHD_2"/>
    <property type="match status" value="1"/>
</dbReference>
<evidence type="ECO:0000259" key="7">
    <source>
        <dbReference type="PROSITE" id="PS51805"/>
    </source>
</evidence>